<organism evidence="10 11">
    <name type="scientific">Polytolypa hystricis (strain UAMH7299)</name>
    <dbReference type="NCBI Taxonomy" id="1447883"/>
    <lineage>
        <taxon>Eukaryota</taxon>
        <taxon>Fungi</taxon>
        <taxon>Dikarya</taxon>
        <taxon>Ascomycota</taxon>
        <taxon>Pezizomycotina</taxon>
        <taxon>Eurotiomycetes</taxon>
        <taxon>Eurotiomycetidae</taxon>
        <taxon>Onygenales</taxon>
        <taxon>Onygenales incertae sedis</taxon>
        <taxon>Polytolypa</taxon>
    </lineage>
</organism>
<dbReference type="SMART" id="SM00737">
    <property type="entry name" value="ML"/>
    <property type="match status" value="1"/>
</dbReference>
<evidence type="ECO:0000313" key="10">
    <source>
        <dbReference type="EMBL" id="PGH27968.1"/>
    </source>
</evidence>
<keyword evidence="6 8" id="KW-0732">Signal</keyword>
<evidence type="ECO:0000313" key="11">
    <source>
        <dbReference type="Proteomes" id="UP000224634"/>
    </source>
</evidence>
<evidence type="ECO:0000256" key="3">
    <source>
        <dbReference type="ARBA" id="ARBA00011245"/>
    </source>
</evidence>
<dbReference type="OrthoDB" id="6409159at2759"/>
<comment type="subunit">
    <text evidence="3">Monomer.</text>
</comment>
<evidence type="ECO:0000256" key="8">
    <source>
        <dbReference type="SAM" id="SignalP"/>
    </source>
</evidence>
<evidence type="ECO:0000259" key="9">
    <source>
        <dbReference type="SMART" id="SM00737"/>
    </source>
</evidence>
<dbReference type="FunFam" id="2.60.40.770:FF:000004">
    <property type="entry name" value="Phosphatidylglycerol/phosphatidylinositol transfer protein"/>
    <property type="match status" value="1"/>
</dbReference>
<reference evidence="10 11" key="1">
    <citation type="submission" date="2017-10" db="EMBL/GenBank/DDBJ databases">
        <title>Comparative genomics in systemic dimorphic fungi from Ajellomycetaceae.</title>
        <authorList>
            <person name="Munoz J.F."/>
            <person name="Mcewen J.G."/>
            <person name="Clay O.K."/>
            <person name="Cuomo C.A."/>
        </authorList>
    </citation>
    <scope>NUCLEOTIDE SEQUENCE [LARGE SCALE GENOMIC DNA]</scope>
    <source>
        <strain evidence="10 11">UAMH7299</strain>
    </source>
</reference>
<dbReference type="AlphaFoldDB" id="A0A2B7Z4B3"/>
<feature type="chain" id="PRO_5012541380" description="Phosphatidylglycerol/phosphatidylinositol transfer protein" evidence="8">
    <location>
        <begin position="22"/>
        <end position="180"/>
    </location>
</feature>
<evidence type="ECO:0000256" key="6">
    <source>
        <dbReference type="ARBA" id="ARBA00022729"/>
    </source>
</evidence>
<comment type="function">
    <text evidence="1">Catalyzes the intermembrane transfer of phosphatidylglycerol and phosphatidylinositol.</text>
</comment>
<dbReference type="InterPro" id="IPR033917">
    <property type="entry name" value="ML_PG-PI_TP"/>
</dbReference>
<evidence type="ECO:0000256" key="2">
    <source>
        <dbReference type="ARBA" id="ARBA00006370"/>
    </source>
</evidence>
<gene>
    <name evidence="10" type="ORF">AJ80_00222</name>
</gene>
<feature type="signal peptide" evidence="8">
    <location>
        <begin position="1"/>
        <end position="21"/>
    </location>
</feature>
<dbReference type="GO" id="GO:0032366">
    <property type="term" value="P:intracellular sterol transport"/>
    <property type="evidence" value="ECO:0007669"/>
    <property type="project" value="InterPro"/>
</dbReference>
<dbReference type="SUPFAM" id="SSF81296">
    <property type="entry name" value="E set domains"/>
    <property type="match status" value="1"/>
</dbReference>
<comment type="similarity">
    <text evidence="2">Belongs to the NPC2 family.</text>
</comment>
<dbReference type="Pfam" id="PF02221">
    <property type="entry name" value="E1_DerP2_DerF2"/>
    <property type="match status" value="1"/>
</dbReference>
<evidence type="ECO:0000256" key="7">
    <source>
        <dbReference type="ARBA" id="ARBA00023055"/>
    </source>
</evidence>
<dbReference type="GO" id="GO:0032934">
    <property type="term" value="F:sterol binding"/>
    <property type="evidence" value="ECO:0007669"/>
    <property type="project" value="InterPro"/>
</dbReference>
<proteinExistence type="inferred from homology"/>
<dbReference type="InterPro" id="IPR039670">
    <property type="entry name" value="NPC2-like"/>
</dbReference>
<protein>
    <recommendedName>
        <fullName evidence="4">Phosphatidylglycerol/phosphatidylinositol transfer protein</fullName>
    </recommendedName>
</protein>
<sequence length="180" mass="19616">MRSLTTTSLLTLFLSATTASAAALGLSVGLDFPGQLPISTADNDFPVPGENPLTFCSSPEADILTIEHVDLSPNPPEPGKKLTIKATGTFHKDVEEGAKVLLQVKYGYIRLINEEADLCEQIQNVDLECPLEKGKLSLVKEVDLPKEIPPGKYTVLADVYTKEKEKITCLEAMVVFDIKR</sequence>
<evidence type="ECO:0000256" key="5">
    <source>
        <dbReference type="ARBA" id="ARBA00022448"/>
    </source>
</evidence>
<evidence type="ECO:0000256" key="1">
    <source>
        <dbReference type="ARBA" id="ARBA00002053"/>
    </source>
</evidence>
<keyword evidence="7" id="KW-0445">Lipid transport</keyword>
<feature type="domain" description="MD-2-related lipid-recognition" evidence="9">
    <location>
        <begin position="53"/>
        <end position="174"/>
    </location>
</feature>
<keyword evidence="11" id="KW-1185">Reference proteome</keyword>
<dbReference type="PANTHER" id="PTHR11306:SF0">
    <property type="entry name" value="PHOSPHATIDYLGLYCEROL_PHOSPHATIDYLINOSITOL TRANSFER PROTEIN"/>
    <property type="match status" value="1"/>
</dbReference>
<dbReference type="STRING" id="1447883.A0A2B7Z4B3"/>
<dbReference type="InterPro" id="IPR003172">
    <property type="entry name" value="ML_dom"/>
</dbReference>
<dbReference type="Gene3D" id="2.60.40.770">
    <property type="match status" value="1"/>
</dbReference>
<dbReference type="InterPro" id="IPR014756">
    <property type="entry name" value="Ig_E-set"/>
</dbReference>
<dbReference type="CDD" id="cd00917">
    <property type="entry name" value="PG-PI_TP"/>
    <property type="match status" value="1"/>
</dbReference>
<keyword evidence="5" id="KW-0813">Transport</keyword>
<dbReference type="EMBL" id="PDNA01000002">
    <property type="protein sequence ID" value="PGH27968.1"/>
    <property type="molecule type" value="Genomic_DNA"/>
</dbReference>
<dbReference type="PANTHER" id="PTHR11306">
    <property type="entry name" value="NIEMANN PICK TYPE C2 PROTEIN NPC2-RELATED"/>
    <property type="match status" value="1"/>
</dbReference>
<comment type="caution">
    <text evidence="10">The sequence shown here is derived from an EMBL/GenBank/DDBJ whole genome shotgun (WGS) entry which is preliminary data.</text>
</comment>
<name>A0A2B7Z4B3_POLH7</name>
<accession>A0A2B7Z4B3</accession>
<evidence type="ECO:0000256" key="4">
    <source>
        <dbReference type="ARBA" id="ARBA00016056"/>
    </source>
</evidence>
<dbReference type="Proteomes" id="UP000224634">
    <property type="component" value="Unassembled WGS sequence"/>
</dbReference>